<dbReference type="PIRSF" id="PIRSF000103">
    <property type="entry name" value="HIBADH"/>
    <property type="match status" value="1"/>
</dbReference>
<keyword evidence="1 6" id="KW-0560">Oxidoreductase</keyword>
<reference evidence="6" key="1">
    <citation type="submission" date="2015-04" db="EMBL/GenBank/DDBJ databases">
        <authorList>
            <person name="Syromyatnikov M.Y."/>
            <person name="Popov V.N."/>
        </authorList>
    </citation>
    <scope>NUCLEOTIDE SEQUENCE</scope>
    <source>
        <strain evidence="6">MO-1</strain>
    </source>
</reference>
<dbReference type="InterPro" id="IPR002204">
    <property type="entry name" value="3-OH-isobutyrate_DH-rel_CS"/>
</dbReference>
<dbReference type="InterPro" id="IPR036291">
    <property type="entry name" value="NAD(P)-bd_dom_sf"/>
</dbReference>
<dbReference type="InterPro" id="IPR006115">
    <property type="entry name" value="6PGDH_NADP-bd"/>
</dbReference>
<dbReference type="GO" id="GO:0016054">
    <property type="term" value="P:organic acid catabolic process"/>
    <property type="evidence" value="ECO:0007669"/>
    <property type="project" value="UniProtKB-ARBA"/>
</dbReference>
<feature type="active site" evidence="3">
    <location>
        <position position="171"/>
    </location>
</feature>
<dbReference type="Pfam" id="PF03446">
    <property type="entry name" value="NAD_binding_2"/>
    <property type="match status" value="1"/>
</dbReference>
<proteinExistence type="predicted"/>
<dbReference type="GO" id="GO:0051287">
    <property type="term" value="F:NAD binding"/>
    <property type="evidence" value="ECO:0007669"/>
    <property type="project" value="InterPro"/>
</dbReference>
<protein>
    <submittedName>
        <fullName evidence="6">Putative 3-hydroxyisobutyrate dehydrogenase family protein</fullName>
        <ecNumber evidence="6">1.1.1.-</ecNumber>
    </submittedName>
</protein>
<sequence length="294" mass="30670">MKKVGFIGLGIMGRAMAINAAKAGFEVYVTNRNAEKAEALRAYGIAPLPSPRAIADACEAVVVMVTGPEALAAVTTGEQGLATASLEGTLVINSSTVSVDSTLQTAKAVTRAGGHFLDAPVSGSRIPAETAQLVFLIGGDAEQLQVATPLLGSMGKANVVCGEIGNGTRMKLAVNLLLANMLGALSETLVFSQKMGLDPQHLMEAVGNSVLNAPILKMKGDAMLQRDFHPHFPLDLAFKDINLILQEAGELGSAMPQTAALREVFSSAMAHDYGRDDLASILKIIESMSGLEPQ</sequence>
<dbReference type="InterPro" id="IPR008927">
    <property type="entry name" value="6-PGluconate_DH-like_C_sf"/>
</dbReference>
<evidence type="ECO:0000256" key="3">
    <source>
        <dbReference type="PIRSR" id="PIRSR000103-1"/>
    </source>
</evidence>
<dbReference type="InterPro" id="IPR029154">
    <property type="entry name" value="HIBADH-like_NADP-bd"/>
</dbReference>
<dbReference type="InterPro" id="IPR051265">
    <property type="entry name" value="HIBADH-related_NP60_sf"/>
</dbReference>
<name>A0A1S7LIS1_MAGMO</name>
<feature type="domain" description="6-phosphogluconate dehydrogenase NADP-binding" evidence="4">
    <location>
        <begin position="3"/>
        <end position="161"/>
    </location>
</feature>
<evidence type="ECO:0000256" key="1">
    <source>
        <dbReference type="ARBA" id="ARBA00023002"/>
    </source>
</evidence>
<evidence type="ECO:0000313" key="6">
    <source>
        <dbReference type="EMBL" id="CRH05696.1"/>
    </source>
</evidence>
<dbReference type="SUPFAM" id="SSF51735">
    <property type="entry name" value="NAD(P)-binding Rossmann-fold domains"/>
    <property type="match status" value="1"/>
</dbReference>
<dbReference type="Gene3D" id="1.10.1040.10">
    <property type="entry name" value="N-(1-d-carboxylethyl)-l-norvaline Dehydrogenase, domain 2"/>
    <property type="match status" value="1"/>
</dbReference>
<dbReference type="Gene3D" id="3.40.50.720">
    <property type="entry name" value="NAD(P)-binding Rossmann-like Domain"/>
    <property type="match status" value="1"/>
</dbReference>
<dbReference type="PANTHER" id="PTHR43580">
    <property type="entry name" value="OXIDOREDUCTASE GLYR1-RELATED"/>
    <property type="match status" value="1"/>
</dbReference>
<dbReference type="EC" id="1.1.1.-" evidence="6"/>
<dbReference type="GO" id="GO:0016491">
    <property type="term" value="F:oxidoreductase activity"/>
    <property type="evidence" value="ECO:0007669"/>
    <property type="project" value="UniProtKB-KW"/>
</dbReference>
<dbReference type="InterPro" id="IPR015815">
    <property type="entry name" value="HIBADH-related"/>
</dbReference>
<dbReference type="AlphaFoldDB" id="A0A1S7LIS1"/>
<dbReference type="PANTHER" id="PTHR43580:SF2">
    <property type="entry name" value="CYTOKINE-LIKE NUCLEAR FACTOR N-PAC"/>
    <property type="match status" value="1"/>
</dbReference>
<dbReference type="SUPFAM" id="SSF48179">
    <property type="entry name" value="6-phosphogluconate dehydrogenase C-terminal domain-like"/>
    <property type="match status" value="1"/>
</dbReference>
<dbReference type="Pfam" id="PF14833">
    <property type="entry name" value="NAD_binding_11"/>
    <property type="match status" value="1"/>
</dbReference>
<organism evidence="6">
    <name type="scientific">Magnetococcus massalia (strain MO-1)</name>
    <dbReference type="NCBI Taxonomy" id="451514"/>
    <lineage>
        <taxon>Bacteria</taxon>
        <taxon>Pseudomonadati</taxon>
        <taxon>Pseudomonadota</taxon>
        <taxon>Magnetococcia</taxon>
        <taxon>Magnetococcales</taxon>
        <taxon>Magnetococcaceae</taxon>
        <taxon>Magnetococcus</taxon>
    </lineage>
</organism>
<evidence type="ECO:0000259" key="5">
    <source>
        <dbReference type="Pfam" id="PF14833"/>
    </source>
</evidence>
<accession>A0A1S7LIS1</accession>
<dbReference type="EMBL" id="LO017727">
    <property type="protein sequence ID" value="CRH05696.1"/>
    <property type="molecule type" value="Genomic_DNA"/>
</dbReference>
<evidence type="ECO:0000256" key="2">
    <source>
        <dbReference type="ARBA" id="ARBA00023027"/>
    </source>
</evidence>
<dbReference type="InterPro" id="IPR013328">
    <property type="entry name" value="6PGD_dom2"/>
</dbReference>
<evidence type="ECO:0000259" key="4">
    <source>
        <dbReference type="Pfam" id="PF03446"/>
    </source>
</evidence>
<keyword evidence="2" id="KW-0520">NAD</keyword>
<gene>
    <name evidence="6" type="ORF">MAGMO_1508</name>
</gene>
<dbReference type="GO" id="GO:0050661">
    <property type="term" value="F:NADP binding"/>
    <property type="evidence" value="ECO:0007669"/>
    <property type="project" value="InterPro"/>
</dbReference>
<dbReference type="PROSITE" id="PS00895">
    <property type="entry name" value="3_HYDROXYISOBUT_DH"/>
    <property type="match status" value="1"/>
</dbReference>
<feature type="domain" description="3-hydroxyisobutyrate dehydrogenase-like NAD-binding" evidence="5">
    <location>
        <begin position="165"/>
        <end position="284"/>
    </location>
</feature>